<feature type="chain" id="PRO_5041981342" evidence="7">
    <location>
        <begin position="18"/>
        <end position="692"/>
    </location>
</feature>
<dbReference type="InterPro" id="IPR012132">
    <property type="entry name" value="GMC_OxRdtase"/>
</dbReference>
<dbReference type="Pfam" id="PF00732">
    <property type="entry name" value="GMC_oxred_N"/>
    <property type="match status" value="1"/>
</dbReference>
<evidence type="ECO:0000256" key="5">
    <source>
        <dbReference type="PIRSR" id="PIRSR000137-2"/>
    </source>
</evidence>
<dbReference type="SUPFAM" id="SSF51905">
    <property type="entry name" value="FAD/NAD(P)-binding domain"/>
    <property type="match status" value="1"/>
</dbReference>
<organism evidence="9 10">
    <name type="scientific">Mycena pura</name>
    <dbReference type="NCBI Taxonomy" id="153505"/>
    <lineage>
        <taxon>Eukaryota</taxon>
        <taxon>Fungi</taxon>
        <taxon>Dikarya</taxon>
        <taxon>Basidiomycota</taxon>
        <taxon>Agaricomycotina</taxon>
        <taxon>Agaricomycetes</taxon>
        <taxon>Agaricomycetidae</taxon>
        <taxon>Agaricales</taxon>
        <taxon>Marasmiineae</taxon>
        <taxon>Mycenaceae</taxon>
        <taxon>Mycena</taxon>
    </lineage>
</organism>
<feature type="compositionally biased region" description="Gly residues" evidence="6">
    <location>
        <begin position="440"/>
        <end position="450"/>
    </location>
</feature>
<feature type="binding site" evidence="5">
    <location>
        <position position="283"/>
    </location>
    <ligand>
        <name>FAD</name>
        <dbReference type="ChEBI" id="CHEBI:57692"/>
    </ligand>
</feature>
<gene>
    <name evidence="9" type="ORF">GGX14DRAFT_540779</name>
</gene>
<comment type="cofactor">
    <cofactor evidence="1 5">
        <name>FAD</name>
        <dbReference type="ChEBI" id="CHEBI:57692"/>
    </cofactor>
</comment>
<evidence type="ECO:0000256" key="3">
    <source>
        <dbReference type="ARBA" id="ARBA00022630"/>
    </source>
</evidence>
<dbReference type="PANTHER" id="PTHR11552:SF147">
    <property type="entry name" value="CHOLINE DEHYDROGENASE, MITOCHONDRIAL"/>
    <property type="match status" value="1"/>
</dbReference>
<evidence type="ECO:0000259" key="8">
    <source>
        <dbReference type="PROSITE" id="PS00624"/>
    </source>
</evidence>
<accession>A0AAD6VRK2</accession>
<evidence type="ECO:0000313" key="9">
    <source>
        <dbReference type="EMBL" id="KAJ7220675.1"/>
    </source>
</evidence>
<evidence type="ECO:0000256" key="6">
    <source>
        <dbReference type="SAM" id="MobiDB-lite"/>
    </source>
</evidence>
<keyword evidence="3" id="KW-0285">Flavoprotein</keyword>
<comment type="caution">
    <text evidence="9">The sequence shown here is derived from an EMBL/GenBank/DDBJ whole genome shotgun (WGS) entry which is preliminary data.</text>
</comment>
<dbReference type="Pfam" id="PF05199">
    <property type="entry name" value="GMC_oxred_C"/>
    <property type="match status" value="1"/>
</dbReference>
<dbReference type="GO" id="GO:0050660">
    <property type="term" value="F:flavin adenine dinucleotide binding"/>
    <property type="evidence" value="ECO:0007669"/>
    <property type="project" value="InterPro"/>
</dbReference>
<dbReference type="AlphaFoldDB" id="A0AAD6VRK2"/>
<protein>
    <submittedName>
        <fullName evidence="9">Aryl-alcohol oxidase</fullName>
    </submittedName>
</protein>
<keyword evidence="4 5" id="KW-0274">FAD</keyword>
<dbReference type="PROSITE" id="PS00624">
    <property type="entry name" value="GMC_OXRED_2"/>
    <property type="match status" value="1"/>
</dbReference>
<sequence length="692" mass="74260">MLTRTIFLAGVIASSLGKVYESVADLPESLTYDFVIVGGGTAGNVVANRLTEDPDFSVLVLEAGVSNEGVLDSMVPFSTFVIGLLGPNIFDWSKSDYLVFTKFNAEILNSADYTTIPQTGLNGRVLSYLRAHMLGGCSSHNAMFYTRGSADDFDRYARLTDDAGWSWDNVLPYFFKNEKLSPPADHHNTEGQFDPTVHSTRGITSVTLGGFQWPIFNHHVIQTTKELPDVFPFNLDMNSGKPLGLGWLQSTIGGGMRSSSATSYLADEFVRRENLHVLLHAQVTDLVNLSNTTGEVSFGGVRFLQGSSQFTAKAQKEIILSAGSVGTPNILMHSGIGDRNVLGPLGIPTVLHLPSVGQNITDQPSFGASWSVNFNQTLDAIIQNATRFNEAFAQWNQSHTGPFVIKAATHIAWLRLDSNSSIFENHPDPSAGPHTPHIDGGPGPGGGGMGVAGHVGAGLAVVTPLSRGSITINSSNPLDPPVIDIGLLQNDFDIFAMREALKRAQQFFSAPVWQDVIIGPTQDFENITTNALDEIIRNSATPTLHLVGSAAMSARDATHGVVNPDLLVKGIGGLRVIDASVLCAYSGRDICCRRKRSGFDKATVDVNRHNIDGMSASVRCVEYIKVYMIFPNAPSEADAVWSGPSGLCALTNEHQEDGITACGAVVHAGVRTTQSQKQSSASVSQNRKMPCT</sequence>
<feature type="compositionally biased region" description="Low complexity" evidence="6">
    <location>
        <begin position="674"/>
        <end position="685"/>
    </location>
</feature>
<dbReference type="InterPro" id="IPR007867">
    <property type="entry name" value="GMC_OxRtase_C"/>
</dbReference>
<feature type="domain" description="Glucose-methanol-choline oxidoreductase N-terminal" evidence="8">
    <location>
        <begin position="323"/>
        <end position="337"/>
    </location>
</feature>
<dbReference type="PANTHER" id="PTHR11552">
    <property type="entry name" value="GLUCOSE-METHANOL-CHOLINE GMC OXIDOREDUCTASE"/>
    <property type="match status" value="1"/>
</dbReference>
<dbReference type="Gene3D" id="3.30.560.10">
    <property type="entry name" value="Glucose Oxidase, domain 3"/>
    <property type="match status" value="1"/>
</dbReference>
<evidence type="ECO:0000256" key="7">
    <source>
        <dbReference type="SAM" id="SignalP"/>
    </source>
</evidence>
<dbReference type="InterPro" id="IPR036188">
    <property type="entry name" value="FAD/NAD-bd_sf"/>
</dbReference>
<dbReference type="InterPro" id="IPR000172">
    <property type="entry name" value="GMC_OxRdtase_N"/>
</dbReference>
<evidence type="ECO:0000313" key="10">
    <source>
        <dbReference type="Proteomes" id="UP001219525"/>
    </source>
</evidence>
<dbReference type="EMBL" id="JARJCW010000009">
    <property type="protein sequence ID" value="KAJ7220675.1"/>
    <property type="molecule type" value="Genomic_DNA"/>
</dbReference>
<keyword evidence="7" id="KW-0732">Signal</keyword>
<name>A0AAD6VRK2_9AGAR</name>
<dbReference type="GO" id="GO:0016614">
    <property type="term" value="F:oxidoreductase activity, acting on CH-OH group of donors"/>
    <property type="evidence" value="ECO:0007669"/>
    <property type="project" value="InterPro"/>
</dbReference>
<evidence type="ECO:0000256" key="4">
    <source>
        <dbReference type="ARBA" id="ARBA00022827"/>
    </source>
</evidence>
<keyword evidence="10" id="KW-1185">Reference proteome</keyword>
<dbReference type="Gene3D" id="3.50.50.60">
    <property type="entry name" value="FAD/NAD(P)-binding domain"/>
    <property type="match status" value="1"/>
</dbReference>
<feature type="region of interest" description="Disordered" evidence="6">
    <location>
        <begin position="673"/>
        <end position="692"/>
    </location>
</feature>
<feature type="region of interest" description="Disordered" evidence="6">
    <location>
        <begin position="424"/>
        <end position="450"/>
    </location>
</feature>
<proteinExistence type="inferred from homology"/>
<reference evidence="9" key="1">
    <citation type="submission" date="2023-03" db="EMBL/GenBank/DDBJ databases">
        <title>Massive genome expansion in bonnet fungi (Mycena s.s.) driven by repeated elements and novel gene families across ecological guilds.</title>
        <authorList>
            <consortium name="Lawrence Berkeley National Laboratory"/>
            <person name="Harder C.B."/>
            <person name="Miyauchi S."/>
            <person name="Viragh M."/>
            <person name="Kuo A."/>
            <person name="Thoen E."/>
            <person name="Andreopoulos B."/>
            <person name="Lu D."/>
            <person name="Skrede I."/>
            <person name="Drula E."/>
            <person name="Henrissat B."/>
            <person name="Morin E."/>
            <person name="Kohler A."/>
            <person name="Barry K."/>
            <person name="LaButti K."/>
            <person name="Morin E."/>
            <person name="Salamov A."/>
            <person name="Lipzen A."/>
            <person name="Mereny Z."/>
            <person name="Hegedus B."/>
            <person name="Baldrian P."/>
            <person name="Stursova M."/>
            <person name="Weitz H."/>
            <person name="Taylor A."/>
            <person name="Grigoriev I.V."/>
            <person name="Nagy L.G."/>
            <person name="Martin F."/>
            <person name="Kauserud H."/>
        </authorList>
    </citation>
    <scope>NUCLEOTIDE SEQUENCE</scope>
    <source>
        <strain evidence="9">9144</strain>
    </source>
</reference>
<evidence type="ECO:0000256" key="1">
    <source>
        <dbReference type="ARBA" id="ARBA00001974"/>
    </source>
</evidence>
<dbReference type="Proteomes" id="UP001219525">
    <property type="component" value="Unassembled WGS sequence"/>
</dbReference>
<comment type="similarity">
    <text evidence="2">Belongs to the GMC oxidoreductase family.</text>
</comment>
<feature type="signal peptide" evidence="7">
    <location>
        <begin position="1"/>
        <end position="17"/>
    </location>
</feature>
<evidence type="ECO:0000256" key="2">
    <source>
        <dbReference type="ARBA" id="ARBA00010790"/>
    </source>
</evidence>
<dbReference type="SUPFAM" id="SSF54373">
    <property type="entry name" value="FAD-linked reductases, C-terminal domain"/>
    <property type="match status" value="1"/>
</dbReference>
<dbReference type="PIRSF" id="PIRSF000137">
    <property type="entry name" value="Alcohol_oxidase"/>
    <property type="match status" value="1"/>
</dbReference>